<proteinExistence type="predicted"/>
<organism evidence="1 2">
    <name type="scientific">Novipirellula caenicola</name>
    <dbReference type="NCBI Taxonomy" id="1536901"/>
    <lineage>
        <taxon>Bacteria</taxon>
        <taxon>Pseudomonadati</taxon>
        <taxon>Planctomycetota</taxon>
        <taxon>Planctomycetia</taxon>
        <taxon>Pirellulales</taxon>
        <taxon>Pirellulaceae</taxon>
        <taxon>Novipirellula</taxon>
    </lineage>
</organism>
<keyword evidence="2" id="KW-1185">Reference proteome</keyword>
<dbReference type="Proteomes" id="UP001416858">
    <property type="component" value="Unassembled WGS sequence"/>
</dbReference>
<comment type="caution">
    <text evidence="1">The sequence shown here is derived from an EMBL/GenBank/DDBJ whole genome shotgun (WGS) entry which is preliminary data.</text>
</comment>
<protein>
    <submittedName>
        <fullName evidence="1">Uncharacterized protein</fullName>
    </submittedName>
</protein>
<name>A0ABP9VSJ1_9BACT</name>
<evidence type="ECO:0000313" key="1">
    <source>
        <dbReference type="EMBL" id="GAA5508126.1"/>
    </source>
</evidence>
<gene>
    <name evidence="1" type="ORF">Rcae01_03591</name>
</gene>
<accession>A0ABP9VSJ1</accession>
<evidence type="ECO:0000313" key="2">
    <source>
        <dbReference type="Proteomes" id="UP001416858"/>
    </source>
</evidence>
<dbReference type="EMBL" id="BAABRO010000008">
    <property type="protein sequence ID" value="GAA5508126.1"/>
    <property type="molecule type" value="Genomic_DNA"/>
</dbReference>
<reference evidence="1 2" key="1">
    <citation type="submission" date="2024-02" db="EMBL/GenBank/DDBJ databases">
        <title>Rhodopirellula caenicola NBRC 110016.</title>
        <authorList>
            <person name="Ichikawa N."/>
            <person name="Katano-Makiyama Y."/>
            <person name="Hidaka K."/>
        </authorList>
    </citation>
    <scope>NUCLEOTIDE SEQUENCE [LARGE SCALE GENOMIC DNA]</scope>
    <source>
        <strain evidence="1 2">NBRC 110016</strain>
    </source>
</reference>
<sequence length="68" mass="7496">MSQGVSGKKQQNDDSESKRVFFQADAGGLYRGHEPRAATLLPCPALPYPFTHFSHWVMYAAGVTRNAV</sequence>